<reference evidence="1 2" key="1">
    <citation type="journal article" date="2018" name="Nat. Ecol. Evol.">
        <title>Pezizomycetes genomes reveal the molecular basis of ectomycorrhizal truffle lifestyle.</title>
        <authorList>
            <person name="Murat C."/>
            <person name="Payen T."/>
            <person name="Noel B."/>
            <person name="Kuo A."/>
            <person name="Morin E."/>
            <person name="Chen J."/>
            <person name="Kohler A."/>
            <person name="Krizsan K."/>
            <person name="Balestrini R."/>
            <person name="Da Silva C."/>
            <person name="Montanini B."/>
            <person name="Hainaut M."/>
            <person name="Levati E."/>
            <person name="Barry K.W."/>
            <person name="Belfiori B."/>
            <person name="Cichocki N."/>
            <person name="Clum A."/>
            <person name="Dockter R.B."/>
            <person name="Fauchery L."/>
            <person name="Guy J."/>
            <person name="Iotti M."/>
            <person name="Le Tacon F."/>
            <person name="Lindquist E.A."/>
            <person name="Lipzen A."/>
            <person name="Malagnac F."/>
            <person name="Mello A."/>
            <person name="Molinier V."/>
            <person name="Miyauchi S."/>
            <person name="Poulain J."/>
            <person name="Riccioni C."/>
            <person name="Rubini A."/>
            <person name="Sitrit Y."/>
            <person name="Splivallo R."/>
            <person name="Traeger S."/>
            <person name="Wang M."/>
            <person name="Zifcakova L."/>
            <person name="Wipf D."/>
            <person name="Zambonelli A."/>
            <person name="Paolocci F."/>
            <person name="Nowrousian M."/>
            <person name="Ottonello S."/>
            <person name="Baldrian P."/>
            <person name="Spatafora J.W."/>
            <person name="Henrissat B."/>
            <person name="Nagy L.G."/>
            <person name="Aury J.M."/>
            <person name="Wincker P."/>
            <person name="Grigoriev I.V."/>
            <person name="Bonfante P."/>
            <person name="Martin F.M."/>
        </authorList>
    </citation>
    <scope>NUCLEOTIDE SEQUENCE [LARGE SCALE GENOMIC DNA]</scope>
    <source>
        <strain evidence="1 2">120613-1</strain>
    </source>
</reference>
<organism evidence="1 2">
    <name type="scientific">Choiromyces venosus 120613-1</name>
    <dbReference type="NCBI Taxonomy" id="1336337"/>
    <lineage>
        <taxon>Eukaryota</taxon>
        <taxon>Fungi</taxon>
        <taxon>Dikarya</taxon>
        <taxon>Ascomycota</taxon>
        <taxon>Pezizomycotina</taxon>
        <taxon>Pezizomycetes</taxon>
        <taxon>Pezizales</taxon>
        <taxon>Tuberaceae</taxon>
        <taxon>Choiromyces</taxon>
    </lineage>
</organism>
<evidence type="ECO:0000313" key="2">
    <source>
        <dbReference type="Proteomes" id="UP000276215"/>
    </source>
</evidence>
<dbReference type="AlphaFoldDB" id="A0A3N4IWP9"/>
<gene>
    <name evidence="1" type="ORF">L873DRAFT_1754002</name>
</gene>
<dbReference type="Proteomes" id="UP000276215">
    <property type="component" value="Unassembled WGS sequence"/>
</dbReference>
<accession>A0A3N4IWP9</accession>
<name>A0A3N4IWP9_9PEZI</name>
<sequence>MQQYGPLVNYYVEEERAMNPCLRLQLEYSNRQAPSRDLAYIFAVSERLKFVLQGGRWVNLQSKDLCQA</sequence>
<feature type="non-terminal residue" evidence="1">
    <location>
        <position position="68"/>
    </location>
</feature>
<dbReference type="EMBL" id="ML120531">
    <property type="protein sequence ID" value="RPA90306.1"/>
    <property type="molecule type" value="Genomic_DNA"/>
</dbReference>
<protein>
    <submittedName>
        <fullName evidence="1">Uncharacterized protein</fullName>
    </submittedName>
</protein>
<evidence type="ECO:0000313" key="1">
    <source>
        <dbReference type="EMBL" id="RPA90306.1"/>
    </source>
</evidence>
<proteinExistence type="predicted"/>
<dbReference type="OrthoDB" id="2506088at2759"/>
<keyword evidence="2" id="KW-1185">Reference proteome</keyword>